<keyword evidence="4" id="KW-1185">Reference proteome</keyword>
<reference evidence="3" key="1">
    <citation type="submission" date="2019-09" db="EMBL/GenBank/DDBJ databases">
        <title>Draft genome information of white flower Hibiscus syriacus.</title>
        <authorList>
            <person name="Kim Y.-M."/>
        </authorList>
    </citation>
    <scope>NUCLEOTIDE SEQUENCE [LARGE SCALE GENOMIC DNA]</scope>
    <source>
        <strain evidence="3">YM2019G1</strain>
    </source>
</reference>
<protein>
    <submittedName>
        <fullName evidence="3">Isoflavone reductase-like protein</fullName>
    </submittedName>
</protein>
<dbReference type="Gene3D" id="3.90.25.10">
    <property type="entry name" value="UDP-galactose 4-epimerase, domain 1"/>
    <property type="match status" value="2"/>
</dbReference>
<dbReference type="Pfam" id="PF05368">
    <property type="entry name" value="NmrA"/>
    <property type="match status" value="1"/>
</dbReference>
<dbReference type="PANTHER" id="PTHR43349:SF4">
    <property type="entry name" value="PINORESINOL REDUCTASE 1-RELATED"/>
    <property type="match status" value="1"/>
</dbReference>
<dbReference type="Proteomes" id="UP000436088">
    <property type="component" value="Unassembled WGS sequence"/>
</dbReference>
<dbReference type="GO" id="GO:0010283">
    <property type="term" value="F:pinoresinol reductase activity"/>
    <property type="evidence" value="ECO:0007669"/>
    <property type="project" value="UniProtKB-ARBA"/>
</dbReference>
<accession>A0A6A3BHT7</accession>
<dbReference type="InterPro" id="IPR050608">
    <property type="entry name" value="NmrA-type/Isoflavone_red_sf"/>
</dbReference>
<dbReference type="InterPro" id="IPR008030">
    <property type="entry name" value="NmrA-like"/>
</dbReference>
<evidence type="ECO:0000256" key="1">
    <source>
        <dbReference type="ARBA" id="ARBA00005725"/>
    </source>
</evidence>
<name>A0A6A3BHT7_HIBSY</name>
<dbReference type="PANTHER" id="PTHR43349">
    <property type="entry name" value="PINORESINOL REDUCTASE-RELATED"/>
    <property type="match status" value="1"/>
</dbReference>
<dbReference type="InterPro" id="IPR036291">
    <property type="entry name" value="NAD(P)-bd_dom_sf"/>
</dbReference>
<dbReference type="EMBL" id="VEPZ02000852">
    <property type="protein sequence ID" value="KAE8716264.1"/>
    <property type="molecule type" value="Genomic_DNA"/>
</dbReference>
<gene>
    <name evidence="3" type="ORF">F3Y22_tig00110151pilonHSYRG00181</name>
</gene>
<evidence type="ECO:0000313" key="3">
    <source>
        <dbReference type="EMBL" id="KAE8716264.1"/>
    </source>
</evidence>
<comment type="similarity">
    <text evidence="1">Belongs to the NmrA-type oxidoreductase family. Isoflavone reductase subfamily.</text>
</comment>
<sequence length="143" mass="16231">MDPALMGHALEPERVTFDEKMAVRKVIEEANNPFTYVVANCFAGNFIGKLSQFERFTPPKDKVFLYGDGNVKELIQKWETLSGRKLQKINISIDDFLASMKELDFAELDLAGQVGLGHFYYIFYEGCLTNFEIGGEEASQLYP</sequence>
<organism evidence="3 4">
    <name type="scientific">Hibiscus syriacus</name>
    <name type="common">Rose of Sharon</name>
    <dbReference type="NCBI Taxonomy" id="106335"/>
    <lineage>
        <taxon>Eukaryota</taxon>
        <taxon>Viridiplantae</taxon>
        <taxon>Streptophyta</taxon>
        <taxon>Embryophyta</taxon>
        <taxon>Tracheophyta</taxon>
        <taxon>Spermatophyta</taxon>
        <taxon>Magnoliopsida</taxon>
        <taxon>eudicotyledons</taxon>
        <taxon>Gunneridae</taxon>
        <taxon>Pentapetalae</taxon>
        <taxon>rosids</taxon>
        <taxon>malvids</taxon>
        <taxon>Malvales</taxon>
        <taxon>Malvaceae</taxon>
        <taxon>Malvoideae</taxon>
        <taxon>Hibiscus</taxon>
    </lineage>
</organism>
<feature type="domain" description="NmrA-like" evidence="2">
    <location>
        <begin position="10"/>
        <end position="53"/>
    </location>
</feature>
<evidence type="ECO:0000259" key="2">
    <source>
        <dbReference type="Pfam" id="PF05368"/>
    </source>
</evidence>
<comment type="caution">
    <text evidence="3">The sequence shown here is derived from an EMBL/GenBank/DDBJ whole genome shotgun (WGS) entry which is preliminary data.</text>
</comment>
<dbReference type="AlphaFoldDB" id="A0A6A3BHT7"/>
<dbReference type="SUPFAM" id="SSF51735">
    <property type="entry name" value="NAD(P)-binding Rossmann-fold domains"/>
    <property type="match status" value="1"/>
</dbReference>
<dbReference type="GO" id="GO:0044550">
    <property type="term" value="P:secondary metabolite biosynthetic process"/>
    <property type="evidence" value="ECO:0007669"/>
    <property type="project" value="UniProtKB-ARBA"/>
</dbReference>
<evidence type="ECO:0000313" key="4">
    <source>
        <dbReference type="Proteomes" id="UP000436088"/>
    </source>
</evidence>
<dbReference type="Gene3D" id="3.40.50.720">
    <property type="entry name" value="NAD(P)-binding Rossmann-like Domain"/>
    <property type="match status" value="1"/>
</dbReference>
<proteinExistence type="inferred from homology"/>